<dbReference type="RefSeq" id="WP_074951969.1">
    <property type="nucleotide sequence ID" value="NZ_BJXR01000039.1"/>
</dbReference>
<comment type="caution">
    <text evidence="1">The sequence shown here is derived from an EMBL/GenBank/DDBJ whole genome shotgun (WGS) entry which is preliminary data.</text>
</comment>
<dbReference type="EMBL" id="FOIB01000003">
    <property type="protein sequence ID" value="SET78295.1"/>
    <property type="molecule type" value="Genomic_DNA"/>
</dbReference>
<evidence type="ECO:0000313" key="3">
    <source>
        <dbReference type="Proteomes" id="UP000183760"/>
    </source>
</evidence>
<dbReference type="EMBL" id="BJXR01000039">
    <property type="protein sequence ID" value="GEN10627.1"/>
    <property type="molecule type" value="Genomic_DNA"/>
</dbReference>
<evidence type="ECO:0000313" key="1">
    <source>
        <dbReference type="EMBL" id="GEN10627.1"/>
    </source>
</evidence>
<protein>
    <submittedName>
        <fullName evidence="1">Uncharacterized protein</fullName>
    </submittedName>
</protein>
<dbReference type="Proteomes" id="UP000321514">
    <property type="component" value="Unassembled WGS sequence"/>
</dbReference>
<dbReference type="OrthoDB" id="5726381at2"/>
<reference evidence="2 3" key="1">
    <citation type="submission" date="2016-10" db="EMBL/GenBank/DDBJ databases">
        <authorList>
            <person name="Varghese N."/>
            <person name="Submissions S."/>
        </authorList>
    </citation>
    <scope>NUCLEOTIDE SEQUENCE [LARGE SCALE GENOMIC DNA]</scope>
    <source>
        <strain evidence="2 3">DSM 16525</strain>
    </source>
</reference>
<keyword evidence="3" id="KW-1185">Reference proteome</keyword>
<evidence type="ECO:0000313" key="4">
    <source>
        <dbReference type="Proteomes" id="UP000321514"/>
    </source>
</evidence>
<evidence type="ECO:0000313" key="2">
    <source>
        <dbReference type="EMBL" id="SET78295.1"/>
    </source>
</evidence>
<name>A0A511T999_MYXFU</name>
<dbReference type="AlphaFoldDB" id="A0A511T999"/>
<gene>
    <name evidence="1" type="ORF">MFU01_56640</name>
    <name evidence="2" type="ORF">SAMN05443572_103202</name>
</gene>
<organism evidence="1 4">
    <name type="scientific">Myxococcus fulvus</name>
    <dbReference type="NCBI Taxonomy" id="33"/>
    <lineage>
        <taxon>Bacteria</taxon>
        <taxon>Pseudomonadati</taxon>
        <taxon>Myxococcota</taxon>
        <taxon>Myxococcia</taxon>
        <taxon>Myxococcales</taxon>
        <taxon>Cystobacterineae</taxon>
        <taxon>Myxococcaceae</taxon>
        <taxon>Myxococcus</taxon>
    </lineage>
</organism>
<sequence>MTLIGQFNNNVTRLNLLQKKPLFLHHTHRPAPGWYNRTKPLAGNAPFVHLLATDVAAMVVGGVVGAPNNAVIEQNNIDIYLDITSGKQAFFSNAPANELHAYQVNPGAALACQYLSWEDSCIVSMDLSNVGPPWMMSGPFNGCHFYVTQDTVTNQVRVHHANANKIGMSTDHNRPDLAEAYMDGLMAAAQGPNEVITHQMRKDDYLARIWDPIAGAKVESPVTLAYRNYKQGQGRTHVALHETMCLVFGIRTAVNTWNFFFHVAGVADYHRSGLRSNRQGYLKTVIPWQAI</sequence>
<accession>A0A511T999</accession>
<reference evidence="1 4" key="2">
    <citation type="submission" date="2019-07" db="EMBL/GenBank/DDBJ databases">
        <title>Whole genome shotgun sequence of Myxococcus fulvus NBRC 100333.</title>
        <authorList>
            <person name="Hosoyama A."/>
            <person name="Uohara A."/>
            <person name="Ohji S."/>
            <person name="Ichikawa N."/>
        </authorList>
    </citation>
    <scope>NUCLEOTIDE SEQUENCE [LARGE SCALE GENOMIC DNA]</scope>
    <source>
        <strain evidence="1 4">NBRC 100333</strain>
    </source>
</reference>
<dbReference type="Proteomes" id="UP000183760">
    <property type="component" value="Unassembled WGS sequence"/>
</dbReference>
<proteinExistence type="predicted"/>